<keyword evidence="2" id="KW-1185">Reference proteome</keyword>
<organism evidence="1 2">
    <name type="scientific">Mucuna pruriens</name>
    <name type="common">Velvet bean</name>
    <name type="synonym">Dolichos pruriens</name>
    <dbReference type="NCBI Taxonomy" id="157652"/>
    <lineage>
        <taxon>Eukaryota</taxon>
        <taxon>Viridiplantae</taxon>
        <taxon>Streptophyta</taxon>
        <taxon>Embryophyta</taxon>
        <taxon>Tracheophyta</taxon>
        <taxon>Spermatophyta</taxon>
        <taxon>Magnoliopsida</taxon>
        <taxon>eudicotyledons</taxon>
        <taxon>Gunneridae</taxon>
        <taxon>Pentapetalae</taxon>
        <taxon>rosids</taxon>
        <taxon>fabids</taxon>
        <taxon>Fabales</taxon>
        <taxon>Fabaceae</taxon>
        <taxon>Papilionoideae</taxon>
        <taxon>50 kb inversion clade</taxon>
        <taxon>NPAAA clade</taxon>
        <taxon>indigoferoid/millettioid clade</taxon>
        <taxon>Phaseoleae</taxon>
        <taxon>Mucuna</taxon>
    </lineage>
</organism>
<dbReference type="Proteomes" id="UP000257109">
    <property type="component" value="Unassembled WGS sequence"/>
</dbReference>
<reference evidence="1" key="1">
    <citation type="submission" date="2018-05" db="EMBL/GenBank/DDBJ databases">
        <title>Draft genome of Mucuna pruriens seed.</title>
        <authorList>
            <person name="Nnadi N.E."/>
            <person name="Vos R."/>
            <person name="Hasami M.H."/>
            <person name="Devisetty U.K."/>
            <person name="Aguiy J.C."/>
        </authorList>
    </citation>
    <scope>NUCLEOTIDE SEQUENCE [LARGE SCALE GENOMIC DNA]</scope>
    <source>
        <strain evidence="1">JCA_2017</strain>
    </source>
</reference>
<sequence length="85" mass="9771">MCVVATSMVNVFAQINSISMLNGTNSNVWKEVIKIVLDCMDLDLALQVEEPIFTLNNLQEVKIEKWECSNRMCLMIMKRSILEVF</sequence>
<gene>
    <name evidence="1" type="ORF">CR513_03768</name>
</gene>
<name>A0A371I936_MUCPR</name>
<protein>
    <submittedName>
        <fullName evidence="1">Uncharacterized protein</fullName>
    </submittedName>
</protein>
<dbReference type="EMBL" id="QJKJ01000623">
    <property type="protein sequence ID" value="RDY11549.1"/>
    <property type="molecule type" value="Genomic_DNA"/>
</dbReference>
<comment type="caution">
    <text evidence="1">The sequence shown here is derived from an EMBL/GenBank/DDBJ whole genome shotgun (WGS) entry which is preliminary data.</text>
</comment>
<accession>A0A371I936</accession>
<dbReference type="AlphaFoldDB" id="A0A371I936"/>
<evidence type="ECO:0000313" key="1">
    <source>
        <dbReference type="EMBL" id="RDY11549.1"/>
    </source>
</evidence>
<evidence type="ECO:0000313" key="2">
    <source>
        <dbReference type="Proteomes" id="UP000257109"/>
    </source>
</evidence>
<feature type="non-terminal residue" evidence="1">
    <location>
        <position position="1"/>
    </location>
</feature>
<dbReference type="OrthoDB" id="1722863at2759"/>
<proteinExistence type="predicted"/>